<protein>
    <submittedName>
        <fullName evidence="1">Uncharacterized protein</fullName>
    </submittedName>
</protein>
<evidence type="ECO:0000313" key="1">
    <source>
        <dbReference type="EMBL" id="UXH76707.1"/>
    </source>
</evidence>
<name>A0ABY6AUL3_9BURK</name>
<sequence>MPEQVPTPLIAEIYQAFAGFEKPHRYIVDDLYEPERLDYEDMLGDKTREAIEADDLGHVAWSPLYHLSPKAVAYLLPRLIELAENGSRDRLGEPILSRLIGYVSDGPSSAHFSLLGREQRSVIARYLRHVAAEHSQQAQDECWEDSLADAIREWPTV</sequence>
<dbReference type="Proteomes" id="UP001064933">
    <property type="component" value="Chromosome"/>
</dbReference>
<proteinExistence type="predicted"/>
<organism evidence="1 2">
    <name type="scientific">Roseateles amylovorans</name>
    <dbReference type="NCBI Taxonomy" id="2978473"/>
    <lineage>
        <taxon>Bacteria</taxon>
        <taxon>Pseudomonadati</taxon>
        <taxon>Pseudomonadota</taxon>
        <taxon>Betaproteobacteria</taxon>
        <taxon>Burkholderiales</taxon>
        <taxon>Sphaerotilaceae</taxon>
        <taxon>Roseateles</taxon>
    </lineage>
</organism>
<dbReference type="Pfam" id="PF20461">
    <property type="entry name" value="DUF6714"/>
    <property type="match status" value="1"/>
</dbReference>
<gene>
    <name evidence="1" type="ORF">N4261_16890</name>
</gene>
<reference evidence="1" key="1">
    <citation type="submission" date="2022-10" db="EMBL/GenBank/DDBJ databases">
        <title>Characterization and whole genome sequencing of a new Roseateles species, isolated from fresh water.</title>
        <authorList>
            <person name="Guliayeva D.Y."/>
            <person name="Akhremchuk A.E."/>
            <person name="Sikolenko M.A."/>
            <person name="Valentovich L.N."/>
            <person name="Sidarenka A.V."/>
        </authorList>
    </citation>
    <scope>NUCLEOTIDE SEQUENCE</scope>
    <source>
        <strain evidence="1">BIM B-1768</strain>
    </source>
</reference>
<keyword evidence="2" id="KW-1185">Reference proteome</keyword>
<dbReference type="EMBL" id="CP104562">
    <property type="protein sequence ID" value="UXH76707.1"/>
    <property type="molecule type" value="Genomic_DNA"/>
</dbReference>
<evidence type="ECO:0000313" key="2">
    <source>
        <dbReference type="Proteomes" id="UP001064933"/>
    </source>
</evidence>
<dbReference type="InterPro" id="IPR046560">
    <property type="entry name" value="DUF6714"/>
</dbReference>
<accession>A0ABY6AUL3</accession>
<dbReference type="RefSeq" id="WP_261756442.1">
    <property type="nucleotide sequence ID" value="NZ_CP104562.2"/>
</dbReference>